<reference evidence="1 2" key="1">
    <citation type="submission" date="2019-01" db="EMBL/GenBank/DDBJ databases">
        <title>Blautia sp. nov. KGMB01111 isolated human feces.</title>
        <authorList>
            <person name="Park J.-E."/>
            <person name="Kim J.-S."/>
            <person name="Park S.-H."/>
        </authorList>
    </citation>
    <scope>NUCLEOTIDE SEQUENCE [LARGE SCALE GENOMIC DNA]</scope>
    <source>
        <strain evidence="1 2">KGMB01111</strain>
    </source>
</reference>
<protein>
    <submittedName>
        <fullName evidence="1">Uncharacterized protein</fullName>
    </submittedName>
</protein>
<proteinExistence type="predicted"/>
<dbReference type="OrthoDB" id="9757607at2"/>
<accession>A0A4V1NRE1</accession>
<dbReference type="RefSeq" id="WP_129259659.1">
    <property type="nucleotide sequence ID" value="NZ_SDKC01000002.1"/>
</dbReference>
<dbReference type="AlphaFoldDB" id="A0A4V1NRE1"/>
<sequence length="68" mass="7836">MDALWNTQDNLKQLLSNKYAFAKEVDEFNCDLDLQTSELTYKTIQNLYFSPSVKRQVSTLDVIISLSS</sequence>
<evidence type="ECO:0000313" key="2">
    <source>
        <dbReference type="Proteomes" id="UP000290106"/>
    </source>
</evidence>
<gene>
    <name evidence="1" type="ORF">ETP43_16305</name>
</gene>
<keyword evidence="2" id="KW-1185">Reference proteome</keyword>
<evidence type="ECO:0000313" key="1">
    <source>
        <dbReference type="EMBL" id="RXS72542.1"/>
    </source>
</evidence>
<dbReference type="Proteomes" id="UP000290106">
    <property type="component" value="Unassembled WGS sequence"/>
</dbReference>
<name>A0A4V1NRE1_9FIRM</name>
<organism evidence="1 2">
    <name type="scientific">Blautia faecicola</name>
    <dbReference type="NCBI Taxonomy" id="2509240"/>
    <lineage>
        <taxon>Bacteria</taxon>
        <taxon>Bacillati</taxon>
        <taxon>Bacillota</taxon>
        <taxon>Clostridia</taxon>
        <taxon>Lachnospirales</taxon>
        <taxon>Lachnospiraceae</taxon>
        <taxon>Blautia</taxon>
    </lineage>
</organism>
<dbReference type="EMBL" id="SDKC01000002">
    <property type="protein sequence ID" value="RXS72542.1"/>
    <property type="molecule type" value="Genomic_DNA"/>
</dbReference>
<comment type="caution">
    <text evidence="1">The sequence shown here is derived from an EMBL/GenBank/DDBJ whole genome shotgun (WGS) entry which is preliminary data.</text>
</comment>